<dbReference type="InterPro" id="IPR023213">
    <property type="entry name" value="CAT-like_dom_sf"/>
</dbReference>
<gene>
    <name evidence="4" type="primary">OSJNBb0035I14.6</name>
</gene>
<feature type="compositionally biased region" description="Pro residues" evidence="3">
    <location>
        <begin position="93"/>
        <end position="102"/>
    </location>
</feature>
<evidence type="ECO:0000313" key="4">
    <source>
        <dbReference type="EMBL" id="BAD61405.1"/>
    </source>
</evidence>
<name>Q5ZCG9_ORYSJ</name>
<dbReference type="GO" id="GO:0050734">
    <property type="term" value="F:hydroxycinnamoyltransferase activity"/>
    <property type="evidence" value="ECO:0007669"/>
    <property type="project" value="UniProtKB-ARBA"/>
</dbReference>
<evidence type="ECO:0000256" key="1">
    <source>
        <dbReference type="ARBA" id="ARBA00022679"/>
    </source>
</evidence>
<dbReference type="InterPro" id="IPR051504">
    <property type="entry name" value="Plant_metabolite_acyltrans"/>
</dbReference>
<evidence type="ECO:0000256" key="3">
    <source>
        <dbReference type="SAM" id="MobiDB-lite"/>
    </source>
</evidence>
<feature type="region of interest" description="Disordered" evidence="3">
    <location>
        <begin position="80"/>
        <end position="102"/>
    </location>
</feature>
<keyword evidence="1" id="KW-0808">Transferase</keyword>
<dbReference type="PANTHER" id="PTHR31625">
    <property type="match status" value="1"/>
</dbReference>
<dbReference type="EMBL" id="AP003220">
    <property type="protein sequence ID" value="BAD61405.1"/>
    <property type="molecule type" value="Genomic_DNA"/>
</dbReference>
<evidence type="ECO:0000256" key="2">
    <source>
        <dbReference type="ARBA" id="ARBA00023315"/>
    </source>
</evidence>
<proteinExistence type="predicted"/>
<dbReference type="Proteomes" id="UP000817658">
    <property type="component" value="Chromosome 1"/>
</dbReference>
<protein>
    <submittedName>
        <fullName evidence="4">Quercetin 3-O-glucoside-6''-O-malonyltransferase-like</fullName>
    </submittedName>
</protein>
<feature type="region of interest" description="Disordered" evidence="3">
    <location>
        <begin position="301"/>
        <end position="321"/>
    </location>
</feature>
<keyword evidence="2" id="KW-0012">Acyltransferase</keyword>
<accession>Q5ZCG9</accession>
<reference evidence="4" key="1">
    <citation type="journal article" date="2002" name="Nature">
        <title>The genome sequence and structure of rice chromosome 1.</title>
        <authorList>
            <person name="Sasaki T."/>
            <person name="Matsumoto T."/>
            <person name="Yamamoto K."/>
            <person name="Sakata K."/>
            <person name="Baba T."/>
            <person name="Katayose Y."/>
            <person name="Wu J."/>
            <person name="Niimura Y."/>
            <person name="Cheng Z."/>
            <person name="Nagamura Y."/>
            <person name="Antonio B.A."/>
            <person name="Kanamori H."/>
            <person name="Hosokawa S."/>
            <person name="Masukawa M."/>
            <person name="Arikawa K."/>
            <person name="Chiden Y."/>
            <person name="Hayashi M."/>
            <person name="Okamoto M."/>
            <person name="Ando T."/>
            <person name="Aoki H."/>
            <person name="Arita K."/>
            <person name="Hamada M."/>
            <person name="Harada C."/>
            <person name="Hijishita S."/>
            <person name="Honda M."/>
            <person name="Ichikawa Y."/>
            <person name="Idonuma A."/>
            <person name="Iijima M."/>
            <person name="Ikeda M."/>
            <person name="Ikeno M."/>
            <person name="Itoh S."/>
            <person name="Itoh T."/>
            <person name="Itoh Y."/>
            <person name="Itoh Y."/>
            <person name="Iwabuchi A."/>
            <person name="Kamiya K."/>
            <person name="Karasawa W."/>
            <person name="Katagiri S."/>
            <person name="Kikuta A."/>
            <person name="Kobayashi N."/>
            <person name="Kono I."/>
            <person name="Machita K."/>
            <person name="Maehara T."/>
            <person name="Mizuno H."/>
            <person name="Mizubayashi T."/>
            <person name="Mukai Y."/>
            <person name="Nagasaki H."/>
            <person name="Nakashima M."/>
            <person name="Nakama Y."/>
            <person name="Nakamichi Y."/>
            <person name="Nakamura M."/>
            <person name="Namiki N."/>
            <person name="Negishi M."/>
            <person name="Ohta I."/>
            <person name="Ono N."/>
            <person name="Saji S."/>
            <person name="Sakai K."/>
            <person name="Shibata M."/>
            <person name="Shimokawa T."/>
            <person name="Shomura A."/>
            <person name="Song J."/>
            <person name="Takazaki Y."/>
            <person name="Terasawa K."/>
            <person name="Tsuji K."/>
            <person name="Waki K."/>
            <person name="Yamagata H."/>
            <person name="Yamane H."/>
            <person name="Yoshiki S."/>
            <person name="Yoshihara R."/>
            <person name="Yukawa K."/>
            <person name="Zhong H."/>
            <person name="Iwama H."/>
            <person name="Endo T."/>
            <person name="Ito H."/>
            <person name="Hahn J.H."/>
            <person name="Kim H.I."/>
            <person name="Eun M.Y."/>
            <person name="Yano M."/>
            <person name="Jiang J."/>
            <person name="Gojobori T."/>
        </authorList>
    </citation>
    <scope>NUCLEOTIDE SEQUENCE [LARGE SCALE GENOMIC DNA]</scope>
</reference>
<dbReference type="AlphaFoldDB" id="Q5ZCG9"/>
<sequence>MNLGDGFALNFALGRDCPPLPGWPTVVGRVRWAGAAAVRSASDVYWAEAGKPLLSPVRRGAAPRPPPPLRLLLRCRCSTGGATARGPSGDTTPSPPTPPPRGPCLPPLHFLLRRRRCYTSSVVASTAISTTVRSTSAAARPPSLPLQPNDAVTFTVAKHDGAGIDELATDDPREVAKIASLVLALPQGGAVLTVQATVLLRLAAPRSLALGVTVHHAACDSVSTTHSTPALPLLRRRLDPHRLGGWDTRSTSFSIGLHFDDNVGSSWKPPPPPSLARGSTARGVKCDHRLCYGAITGSWKHSSRGQARTSPPLPPPSLAHGSMARGVNVTAWIEILCVQRHNAHGDCPHR</sequence>
<dbReference type="Gene3D" id="3.30.559.10">
    <property type="entry name" value="Chloramphenicol acetyltransferase-like domain"/>
    <property type="match status" value="1"/>
</dbReference>
<organism evidence="4">
    <name type="scientific">Oryza sativa subsp. japonica</name>
    <name type="common">Rice</name>
    <dbReference type="NCBI Taxonomy" id="39947"/>
    <lineage>
        <taxon>Eukaryota</taxon>
        <taxon>Viridiplantae</taxon>
        <taxon>Streptophyta</taxon>
        <taxon>Embryophyta</taxon>
        <taxon>Tracheophyta</taxon>
        <taxon>Spermatophyta</taxon>
        <taxon>Magnoliopsida</taxon>
        <taxon>Liliopsida</taxon>
        <taxon>Poales</taxon>
        <taxon>Poaceae</taxon>
        <taxon>BOP clade</taxon>
        <taxon>Oryzoideae</taxon>
        <taxon>Oryzeae</taxon>
        <taxon>Oryzinae</taxon>
        <taxon>Oryza</taxon>
        <taxon>Oryza sativa</taxon>
    </lineage>
</organism>